<sequence length="53" mass="6220">MFKPHDLVYYKCQPCRIECIIDRGAYTTAMVKKVALIRLGPKRVEVPLEQLRK</sequence>
<protein>
    <submittedName>
        <fullName evidence="1">Uncharacterized protein</fullName>
    </submittedName>
</protein>
<reference evidence="1" key="1">
    <citation type="journal article" date="2021" name="PeerJ">
        <title>Extensive microbial diversity within the chicken gut microbiome revealed by metagenomics and culture.</title>
        <authorList>
            <person name="Gilroy R."/>
            <person name="Ravi A."/>
            <person name="Getino M."/>
            <person name="Pursley I."/>
            <person name="Horton D.L."/>
            <person name="Alikhan N.F."/>
            <person name="Baker D."/>
            <person name="Gharbi K."/>
            <person name="Hall N."/>
            <person name="Watson M."/>
            <person name="Adriaenssens E.M."/>
            <person name="Foster-Nyarko E."/>
            <person name="Jarju S."/>
            <person name="Secka A."/>
            <person name="Antonio M."/>
            <person name="Oren A."/>
            <person name="Chaudhuri R.R."/>
            <person name="La Ragione R."/>
            <person name="Hildebrand F."/>
            <person name="Pallen M.J."/>
        </authorList>
    </citation>
    <scope>NUCLEOTIDE SEQUENCE</scope>
    <source>
        <strain evidence="1">CHK174-6876</strain>
    </source>
</reference>
<organism evidence="1 2">
    <name type="scientific">Ligilactobacillus acidipiscis</name>
    <dbReference type="NCBI Taxonomy" id="89059"/>
    <lineage>
        <taxon>Bacteria</taxon>
        <taxon>Bacillati</taxon>
        <taxon>Bacillota</taxon>
        <taxon>Bacilli</taxon>
        <taxon>Lactobacillales</taxon>
        <taxon>Lactobacillaceae</taxon>
        <taxon>Ligilactobacillus</taxon>
    </lineage>
</organism>
<dbReference type="Proteomes" id="UP000707535">
    <property type="component" value="Unassembled WGS sequence"/>
</dbReference>
<dbReference type="EMBL" id="DYXG01000025">
    <property type="protein sequence ID" value="HJE96558.1"/>
    <property type="molecule type" value="Genomic_DNA"/>
</dbReference>
<comment type="caution">
    <text evidence="1">The sequence shown here is derived from an EMBL/GenBank/DDBJ whole genome shotgun (WGS) entry which is preliminary data.</text>
</comment>
<reference evidence="1" key="2">
    <citation type="submission" date="2021-09" db="EMBL/GenBank/DDBJ databases">
        <authorList>
            <person name="Gilroy R."/>
        </authorList>
    </citation>
    <scope>NUCLEOTIDE SEQUENCE</scope>
    <source>
        <strain evidence="1">CHK174-6876</strain>
    </source>
</reference>
<name>A0A921F9V6_9LACO</name>
<evidence type="ECO:0000313" key="1">
    <source>
        <dbReference type="EMBL" id="HJE96558.1"/>
    </source>
</evidence>
<gene>
    <name evidence="1" type="ORF">K8V00_02965</name>
</gene>
<dbReference type="AlphaFoldDB" id="A0A921F9V6"/>
<accession>A0A921F9V6</accession>
<evidence type="ECO:0000313" key="2">
    <source>
        <dbReference type="Proteomes" id="UP000707535"/>
    </source>
</evidence>
<proteinExistence type="predicted"/>